<accession>A0ACC2DKH8</accession>
<name>A0ACC2DKH8_DIPCM</name>
<reference evidence="2" key="1">
    <citation type="journal article" date="2024" name="Proc. Natl. Acad. Sci. U.S.A.">
        <title>Extraordinary preservation of gene collinearity over three hundred million years revealed in homosporous lycophytes.</title>
        <authorList>
            <person name="Li C."/>
            <person name="Wickell D."/>
            <person name="Kuo L.Y."/>
            <person name="Chen X."/>
            <person name="Nie B."/>
            <person name="Liao X."/>
            <person name="Peng D."/>
            <person name="Ji J."/>
            <person name="Jenkins J."/>
            <person name="Williams M."/>
            <person name="Shu S."/>
            <person name="Plott C."/>
            <person name="Barry K."/>
            <person name="Rajasekar S."/>
            <person name="Grimwood J."/>
            <person name="Han X."/>
            <person name="Sun S."/>
            <person name="Hou Z."/>
            <person name="He W."/>
            <person name="Dai G."/>
            <person name="Sun C."/>
            <person name="Schmutz J."/>
            <person name="Leebens-Mack J.H."/>
            <person name="Li F.W."/>
            <person name="Wang L."/>
        </authorList>
    </citation>
    <scope>NUCLEOTIDE SEQUENCE [LARGE SCALE GENOMIC DNA]</scope>
    <source>
        <strain evidence="2">cv. PW_Plant_1</strain>
    </source>
</reference>
<keyword evidence="2" id="KW-1185">Reference proteome</keyword>
<evidence type="ECO:0000313" key="1">
    <source>
        <dbReference type="EMBL" id="KAJ7554664.1"/>
    </source>
</evidence>
<sequence>MASTVRFVCLVITERKHNLSISLSLSLSRASDADRTLVILRFHRCCSRCRHKKHNSPPANGLLSRCSTPVLNLLNPDVMTQESKPPDILTILAELKELKVKVHYLRGKVPMLEDTILQMRLEIQGLNDRITTQQEEKACYQPKEEDSLQETSRSSSKHQLTHGQKSSNKWMHNKWFQKPWRNMRNGCLRPQRKAFEERLSVMTIYWPKPTLSSLLLSLWEKQSSHRPRRVNIGQM</sequence>
<evidence type="ECO:0000313" key="2">
    <source>
        <dbReference type="Proteomes" id="UP001162992"/>
    </source>
</evidence>
<gene>
    <name evidence="1" type="ORF">O6H91_05G002900</name>
</gene>
<proteinExistence type="predicted"/>
<organism evidence="1 2">
    <name type="scientific">Diphasiastrum complanatum</name>
    <name type="common">Issler's clubmoss</name>
    <name type="synonym">Lycopodium complanatum</name>
    <dbReference type="NCBI Taxonomy" id="34168"/>
    <lineage>
        <taxon>Eukaryota</taxon>
        <taxon>Viridiplantae</taxon>
        <taxon>Streptophyta</taxon>
        <taxon>Embryophyta</taxon>
        <taxon>Tracheophyta</taxon>
        <taxon>Lycopodiopsida</taxon>
        <taxon>Lycopodiales</taxon>
        <taxon>Lycopodiaceae</taxon>
        <taxon>Lycopodioideae</taxon>
        <taxon>Diphasiastrum</taxon>
    </lineage>
</organism>
<protein>
    <submittedName>
        <fullName evidence="1">Uncharacterized protein</fullName>
    </submittedName>
</protein>
<dbReference type="Proteomes" id="UP001162992">
    <property type="component" value="Chromosome 5"/>
</dbReference>
<comment type="caution">
    <text evidence="1">The sequence shown here is derived from an EMBL/GenBank/DDBJ whole genome shotgun (WGS) entry which is preliminary data.</text>
</comment>
<dbReference type="EMBL" id="CM055096">
    <property type="protein sequence ID" value="KAJ7554664.1"/>
    <property type="molecule type" value="Genomic_DNA"/>
</dbReference>